<accession>A0A0F9E1I1</accession>
<gene>
    <name evidence="1" type="ORF">LCGC14_2130590</name>
</gene>
<dbReference type="AlphaFoldDB" id="A0A0F9E1I1"/>
<evidence type="ECO:0000313" key="1">
    <source>
        <dbReference type="EMBL" id="KKL67878.1"/>
    </source>
</evidence>
<comment type="caution">
    <text evidence="1">The sequence shown here is derived from an EMBL/GenBank/DDBJ whole genome shotgun (WGS) entry which is preliminary data.</text>
</comment>
<proteinExistence type="predicted"/>
<protein>
    <submittedName>
        <fullName evidence="1">Uncharacterized protein</fullName>
    </submittedName>
</protein>
<organism evidence="1">
    <name type="scientific">marine sediment metagenome</name>
    <dbReference type="NCBI Taxonomy" id="412755"/>
    <lineage>
        <taxon>unclassified sequences</taxon>
        <taxon>metagenomes</taxon>
        <taxon>ecological metagenomes</taxon>
    </lineage>
</organism>
<dbReference type="EMBL" id="LAZR01026717">
    <property type="protein sequence ID" value="KKL67878.1"/>
    <property type="molecule type" value="Genomic_DNA"/>
</dbReference>
<reference evidence="1" key="1">
    <citation type="journal article" date="2015" name="Nature">
        <title>Complex archaea that bridge the gap between prokaryotes and eukaryotes.</title>
        <authorList>
            <person name="Spang A."/>
            <person name="Saw J.H."/>
            <person name="Jorgensen S.L."/>
            <person name="Zaremba-Niedzwiedzka K."/>
            <person name="Martijn J."/>
            <person name="Lind A.E."/>
            <person name="van Eijk R."/>
            <person name="Schleper C."/>
            <person name="Guy L."/>
            <person name="Ettema T.J."/>
        </authorList>
    </citation>
    <scope>NUCLEOTIDE SEQUENCE</scope>
</reference>
<name>A0A0F9E1I1_9ZZZZ</name>
<sequence>MTSKLNNTDEQNSLSSSDTLKQKEQMIDIELQFKINQSYGGQINKTVNEIISYVHSCAGTIILSKDDRVIREYINILLSNITNQIKKS</sequence>